<dbReference type="InterPro" id="IPR009425">
    <property type="entry name" value="DSRM_SSAP"/>
</dbReference>
<evidence type="ECO:0000313" key="2">
    <source>
        <dbReference type="EMBL" id="ASZ71727.1"/>
    </source>
</evidence>
<sequence length="192" mass="22294">MEEKMSVFETLSIINVNDKKSKKNNLDYLSWAFAWSEVKKVYPEANSKVYENEQGLNYHTDGRTAWVKVGMTIEGLEHIEYLPVMDYRNQSIPVEKLTSMDVNKAIQRGLVKAIARHGLGLYIYANEDLPDLTEEQKELEAEKQRLREIQPLIKRAEQLGYQNIDSLKNKTKKEITDIMTIWLAQQEAEKGE</sequence>
<keyword evidence="3" id="KW-1185">Reference proteome</keyword>
<organism evidence="2 3">
    <name type="scientific">Lactococcus phage 66901</name>
    <dbReference type="NCBI Taxonomy" id="2029671"/>
    <lineage>
        <taxon>Viruses</taxon>
        <taxon>Duplodnaviria</taxon>
        <taxon>Heunggongvirae</taxon>
        <taxon>Uroviricota</taxon>
        <taxon>Caudoviricetes</taxon>
        <taxon>Skunavirus</taxon>
        <taxon>Skunavirus sv66901</taxon>
    </lineage>
</organism>
<name>A0A343JQF4_9CAUD</name>
<dbReference type="Proteomes" id="UP000256648">
    <property type="component" value="Segment"/>
</dbReference>
<protein>
    <submittedName>
        <fullName evidence="2">Putative Sak protein</fullName>
    </submittedName>
</protein>
<reference evidence="2 3" key="1">
    <citation type="submission" date="2017-07" db="EMBL/GenBank/DDBJ databases">
        <title>Comparative genome analysis of lactococcal phages belonging to the virulent 936 group.</title>
        <authorList>
            <person name="Oliveira J."/>
        </authorList>
    </citation>
    <scope>NUCLEOTIDE SEQUENCE [LARGE SCALE GENOMIC DNA]</scope>
</reference>
<accession>A0A343JQF4</accession>
<dbReference type="EMBL" id="MF448567">
    <property type="protein sequence ID" value="ASZ71727.1"/>
    <property type="molecule type" value="Genomic_DNA"/>
</dbReference>
<proteinExistence type="predicted"/>
<gene>
    <name evidence="2" type="ORF">66901_35</name>
</gene>
<dbReference type="Pfam" id="PF06378">
    <property type="entry name" value="SSAP_Sak"/>
    <property type="match status" value="1"/>
</dbReference>
<feature type="domain" description="SSAP RNA binding" evidence="1">
    <location>
        <begin position="7"/>
        <end position="141"/>
    </location>
</feature>
<evidence type="ECO:0000313" key="3">
    <source>
        <dbReference type="Proteomes" id="UP000256648"/>
    </source>
</evidence>
<evidence type="ECO:0000259" key="1">
    <source>
        <dbReference type="Pfam" id="PF06378"/>
    </source>
</evidence>